<dbReference type="AlphaFoldDB" id="A0A951UEG4"/>
<proteinExistence type="predicted"/>
<comment type="caution">
    <text evidence="1">The sequence shown here is derived from an EMBL/GenBank/DDBJ whole genome shotgun (WGS) entry which is preliminary data.</text>
</comment>
<dbReference type="InterPro" id="IPR020378">
    <property type="entry name" value="DUF4186"/>
</dbReference>
<organism evidence="1 2">
    <name type="scientific">Symplocastrum torsivum CPER-KK1</name>
    <dbReference type="NCBI Taxonomy" id="450513"/>
    <lineage>
        <taxon>Bacteria</taxon>
        <taxon>Bacillati</taxon>
        <taxon>Cyanobacteriota</taxon>
        <taxon>Cyanophyceae</taxon>
        <taxon>Oscillatoriophycideae</taxon>
        <taxon>Oscillatoriales</taxon>
        <taxon>Microcoleaceae</taxon>
        <taxon>Symplocastrum</taxon>
    </lineage>
</organism>
<reference evidence="1" key="1">
    <citation type="submission" date="2021-05" db="EMBL/GenBank/DDBJ databases">
        <authorList>
            <person name="Pietrasiak N."/>
            <person name="Ward R."/>
            <person name="Stajich J.E."/>
            <person name="Kurbessoian T."/>
        </authorList>
    </citation>
    <scope>NUCLEOTIDE SEQUENCE</scope>
    <source>
        <strain evidence="1">CPER-KK1</strain>
    </source>
</reference>
<accession>A0A951UEG4</accession>
<evidence type="ECO:0000313" key="2">
    <source>
        <dbReference type="Proteomes" id="UP000753908"/>
    </source>
</evidence>
<dbReference type="Proteomes" id="UP000753908">
    <property type="component" value="Unassembled WGS sequence"/>
</dbReference>
<name>A0A951UEG4_9CYAN</name>
<sequence length="215" mass="25349">MSTDWNAEEELKPLRLSCKSTDCSNNLHCFWQKKTRKIKAAHPFGKCRECGAELVDWERVHKRDFNDVKHTFESLKYEKIRHDFWHKEIDQYAVNHALKKGRIDLHKAAIHRLRKYVGKVPKMLDGKKPRYGDGQQTPYSGNSIYYAQHATASCCRNCIEYWHNIPQDRDLTEDEIAYLADLVMLYIEEKLPQLTDQAQKVSRIRRQPPENSSTE</sequence>
<protein>
    <submittedName>
        <fullName evidence="1">DUF4186 domain-containing protein</fullName>
    </submittedName>
</protein>
<evidence type="ECO:0000313" key="1">
    <source>
        <dbReference type="EMBL" id="MBW4548746.1"/>
    </source>
</evidence>
<dbReference type="Pfam" id="PF13811">
    <property type="entry name" value="DUF4186"/>
    <property type="match status" value="1"/>
</dbReference>
<gene>
    <name evidence="1" type="ORF">KME25_30720</name>
</gene>
<reference evidence="1" key="2">
    <citation type="journal article" date="2022" name="Microbiol. Resour. Announc.">
        <title>Metagenome Sequencing to Explore Phylogenomics of Terrestrial Cyanobacteria.</title>
        <authorList>
            <person name="Ward R.D."/>
            <person name="Stajich J.E."/>
            <person name="Johansen J.R."/>
            <person name="Huntemann M."/>
            <person name="Clum A."/>
            <person name="Foster B."/>
            <person name="Foster B."/>
            <person name="Roux S."/>
            <person name="Palaniappan K."/>
            <person name="Varghese N."/>
            <person name="Mukherjee S."/>
            <person name="Reddy T.B.K."/>
            <person name="Daum C."/>
            <person name="Copeland A."/>
            <person name="Chen I.A."/>
            <person name="Ivanova N.N."/>
            <person name="Kyrpides N.C."/>
            <person name="Shapiro N."/>
            <person name="Eloe-Fadrosh E.A."/>
            <person name="Pietrasiak N."/>
        </authorList>
    </citation>
    <scope>NUCLEOTIDE SEQUENCE</scope>
    <source>
        <strain evidence="1">CPER-KK1</strain>
    </source>
</reference>
<dbReference type="EMBL" id="JAHHIF010000070">
    <property type="protein sequence ID" value="MBW4548746.1"/>
    <property type="molecule type" value="Genomic_DNA"/>
</dbReference>